<keyword evidence="8" id="KW-1185">Reference proteome</keyword>
<evidence type="ECO:0000256" key="3">
    <source>
        <dbReference type="ARBA" id="ARBA00010387"/>
    </source>
</evidence>
<dbReference type="FunFam" id="3.20.20.70:FF:000140">
    <property type="entry name" value="Fructose-bisphosphate aldolase"/>
    <property type="match status" value="1"/>
</dbReference>
<gene>
    <name evidence="9 10 11 12" type="primary">LOC113205804</name>
</gene>
<evidence type="ECO:0000256" key="4">
    <source>
        <dbReference type="ARBA" id="ARBA00013068"/>
    </source>
</evidence>
<comment type="pathway">
    <text evidence="2">Carbohydrate degradation; glycolysis; D-glyceraldehyde 3-phosphate and glycerone phosphate from D-glucose: step 4/4.</text>
</comment>
<comment type="similarity">
    <text evidence="3">Belongs to the class I fructose-bisphosphate aldolase family.</text>
</comment>
<evidence type="ECO:0000313" key="12">
    <source>
        <dbReference type="RefSeq" id="XP_052128305.1"/>
    </source>
</evidence>
<dbReference type="GO" id="GO:0006096">
    <property type="term" value="P:glycolytic process"/>
    <property type="evidence" value="ECO:0007669"/>
    <property type="project" value="UniProtKB-UniPathway"/>
</dbReference>
<dbReference type="RefSeq" id="XP_052128305.1">
    <property type="nucleotide sequence ID" value="XM_052272345.1"/>
</dbReference>
<reference evidence="9 10" key="1">
    <citation type="submission" date="2025-04" db="UniProtKB">
        <authorList>
            <consortium name="RefSeq"/>
        </authorList>
    </citation>
    <scope>IDENTIFICATION</scope>
    <source>
        <tissue evidence="9 10">Whole organism</tissue>
    </source>
</reference>
<dbReference type="EC" id="4.1.2.13" evidence="4"/>
<name>A0A6J1S8H3_FRAOC</name>
<keyword evidence="7" id="KW-0456">Lyase</keyword>
<dbReference type="GeneID" id="113205804"/>
<dbReference type="Pfam" id="PF00274">
    <property type="entry name" value="Glycolytic"/>
    <property type="match status" value="1"/>
</dbReference>
<dbReference type="RefSeq" id="XP_052128303.1">
    <property type="nucleotide sequence ID" value="XM_052272343.1"/>
</dbReference>
<evidence type="ECO:0000313" key="8">
    <source>
        <dbReference type="Proteomes" id="UP000504606"/>
    </source>
</evidence>
<evidence type="ECO:0000256" key="7">
    <source>
        <dbReference type="ARBA" id="ARBA00023239"/>
    </source>
</evidence>
<accession>A0A6J1S8H3</accession>
<evidence type="ECO:0000256" key="5">
    <source>
        <dbReference type="ARBA" id="ARBA00013779"/>
    </source>
</evidence>
<dbReference type="RefSeq" id="XP_026277347.1">
    <property type="nucleotide sequence ID" value="XM_026421562.2"/>
</dbReference>
<protein>
    <recommendedName>
        <fullName evidence="5">Fructose-bisphosphate aldolase</fullName>
        <ecNumber evidence="4">4.1.2.13</ecNumber>
    </recommendedName>
</protein>
<dbReference type="KEGG" id="foc:113205804"/>
<evidence type="ECO:0000313" key="9">
    <source>
        <dbReference type="RefSeq" id="XP_026277347.1"/>
    </source>
</evidence>
<organism evidence="8 9">
    <name type="scientific">Frankliniella occidentalis</name>
    <name type="common">Western flower thrips</name>
    <name type="synonym">Euthrips occidentalis</name>
    <dbReference type="NCBI Taxonomy" id="133901"/>
    <lineage>
        <taxon>Eukaryota</taxon>
        <taxon>Metazoa</taxon>
        <taxon>Ecdysozoa</taxon>
        <taxon>Arthropoda</taxon>
        <taxon>Hexapoda</taxon>
        <taxon>Insecta</taxon>
        <taxon>Pterygota</taxon>
        <taxon>Neoptera</taxon>
        <taxon>Paraneoptera</taxon>
        <taxon>Thysanoptera</taxon>
        <taxon>Terebrantia</taxon>
        <taxon>Thripoidea</taxon>
        <taxon>Thripidae</taxon>
        <taxon>Frankliniella</taxon>
    </lineage>
</organism>
<dbReference type="PANTHER" id="PTHR11627">
    <property type="entry name" value="FRUCTOSE-BISPHOSPHATE ALDOLASE"/>
    <property type="match status" value="1"/>
</dbReference>
<evidence type="ECO:0000256" key="6">
    <source>
        <dbReference type="ARBA" id="ARBA00023152"/>
    </source>
</evidence>
<dbReference type="Proteomes" id="UP000504606">
    <property type="component" value="Unplaced"/>
</dbReference>
<dbReference type="InterPro" id="IPR000741">
    <property type="entry name" value="FBA_I"/>
</dbReference>
<proteinExistence type="inferred from homology"/>
<dbReference type="UniPathway" id="UPA00109">
    <property type="reaction ID" value="UER00183"/>
</dbReference>
<dbReference type="AlphaFoldDB" id="A0A6J1S8H3"/>
<evidence type="ECO:0000313" key="11">
    <source>
        <dbReference type="RefSeq" id="XP_052128304.1"/>
    </source>
</evidence>
<dbReference type="NCBIfam" id="NF033379">
    <property type="entry name" value="FrucBisAld_I"/>
    <property type="match status" value="1"/>
</dbReference>
<dbReference type="GO" id="GO:0004332">
    <property type="term" value="F:fructose-bisphosphate aldolase activity"/>
    <property type="evidence" value="ECO:0007669"/>
    <property type="project" value="UniProtKB-EC"/>
</dbReference>
<sequence length="341" mass="36534">MTTHFSYPSAALQSELRQIAQAMVAPGKGILAADDPAASLGERLQGVGVDSGAEGRRRWRQVLFTADAEISQHVAGVIMVPETLQQVADDGTPFVELLARRNILAGVNVDQGVVLLPGSEDETTTQGLDDLAMRCAQYKKAGCSFAKWRCVFKIGAHTPSYQAILENANVLARYASVCQSNRLVPIVEPDILLAGDHDIERCQKVTETVLAAVYKALHDHHVYLEGTVLKPNMVTPGQGCPTRRSAQDIGRATATALSRTVPAAVAGIAFLSGGLPDQEATANLDAINKFPCRKPWPLTFSFGRALQGPAFRAWGGRDVAAAHAELLKRTRINSLASKGKC</sequence>
<evidence type="ECO:0000256" key="1">
    <source>
        <dbReference type="ARBA" id="ARBA00000441"/>
    </source>
</evidence>
<dbReference type="Gene3D" id="3.20.20.70">
    <property type="entry name" value="Aldolase class I"/>
    <property type="match status" value="1"/>
</dbReference>
<keyword evidence="6" id="KW-0324">Glycolysis</keyword>
<evidence type="ECO:0000256" key="2">
    <source>
        <dbReference type="ARBA" id="ARBA00004714"/>
    </source>
</evidence>
<evidence type="ECO:0000313" key="10">
    <source>
        <dbReference type="RefSeq" id="XP_052128303.1"/>
    </source>
</evidence>
<comment type="catalytic activity">
    <reaction evidence="1">
        <text>beta-D-fructose 1,6-bisphosphate = D-glyceraldehyde 3-phosphate + dihydroxyacetone phosphate</text>
        <dbReference type="Rhea" id="RHEA:14729"/>
        <dbReference type="ChEBI" id="CHEBI:32966"/>
        <dbReference type="ChEBI" id="CHEBI:57642"/>
        <dbReference type="ChEBI" id="CHEBI:59776"/>
        <dbReference type="EC" id="4.1.2.13"/>
    </reaction>
</comment>
<dbReference type="OrthoDB" id="36455at2759"/>
<dbReference type="InterPro" id="IPR013785">
    <property type="entry name" value="Aldolase_TIM"/>
</dbReference>
<dbReference type="RefSeq" id="XP_052128304.1">
    <property type="nucleotide sequence ID" value="XM_052272344.1"/>
</dbReference>
<dbReference type="SUPFAM" id="SSF51569">
    <property type="entry name" value="Aldolase"/>
    <property type="match status" value="1"/>
</dbReference>